<sequence length="242" mass="26357">MACSGIVKPESKGYYSFPEALAGWFSGPASYPGRCRSKDFEIHGSSLALQQRLVSSPLSKDKLFSVSLEQLQEELNKAPPVVKVDVKVTDGKRFSGTIHALHESVRKNYTSPLLLLPVGGRLSHFLDQWALITSDKLVLSILRRGLELQFSGTASSFSCSNQSVSDKGFSKESVVTRRSEHSYSEGCVGGGQSSFSSRVLFPAVLGSQEERENETGSRSFCSQSVSSGPTFQNGDQQVYQVD</sequence>
<comment type="caution">
    <text evidence="2">The sequence shown here is derived from an EMBL/GenBank/DDBJ whole genome shotgun (WGS) entry which is preliminary data.</text>
</comment>
<proteinExistence type="predicted"/>
<dbReference type="OrthoDB" id="6215961at2759"/>
<evidence type="ECO:0000313" key="3">
    <source>
        <dbReference type="Proteomes" id="UP000596742"/>
    </source>
</evidence>
<keyword evidence="3" id="KW-1185">Reference proteome</keyword>
<dbReference type="Proteomes" id="UP000596742">
    <property type="component" value="Unassembled WGS sequence"/>
</dbReference>
<evidence type="ECO:0000313" key="2">
    <source>
        <dbReference type="EMBL" id="VDI72621.1"/>
    </source>
</evidence>
<reference evidence="2" key="1">
    <citation type="submission" date="2018-11" db="EMBL/GenBank/DDBJ databases">
        <authorList>
            <person name="Alioto T."/>
            <person name="Alioto T."/>
        </authorList>
    </citation>
    <scope>NUCLEOTIDE SEQUENCE</scope>
</reference>
<dbReference type="EMBL" id="UYJE01009354">
    <property type="protein sequence ID" value="VDI72621.1"/>
    <property type="molecule type" value="Genomic_DNA"/>
</dbReference>
<protein>
    <submittedName>
        <fullName evidence="2">Uncharacterized protein</fullName>
    </submittedName>
</protein>
<accession>A0A8B6H3E1</accession>
<feature type="region of interest" description="Disordered" evidence="1">
    <location>
        <begin position="207"/>
        <end position="242"/>
    </location>
</feature>
<evidence type="ECO:0000256" key="1">
    <source>
        <dbReference type="SAM" id="MobiDB-lite"/>
    </source>
</evidence>
<organism evidence="2 3">
    <name type="scientific">Mytilus galloprovincialis</name>
    <name type="common">Mediterranean mussel</name>
    <dbReference type="NCBI Taxonomy" id="29158"/>
    <lineage>
        <taxon>Eukaryota</taxon>
        <taxon>Metazoa</taxon>
        <taxon>Spiralia</taxon>
        <taxon>Lophotrochozoa</taxon>
        <taxon>Mollusca</taxon>
        <taxon>Bivalvia</taxon>
        <taxon>Autobranchia</taxon>
        <taxon>Pteriomorphia</taxon>
        <taxon>Mytilida</taxon>
        <taxon>Mytiloidea</taxon>
        <taxon>Mytilidae</taxon>
        <taxon>Mytilinae</taxon>
        <taxon>Mytilus</taxon>
    </lineage>
</organism>
<gene>
    <name evidence="2" type="ORF">MGAL_10B071183</name>
</gene>
<name>A0A8B6H3E1_MYTGA</name>
<feature type="compositionally biased region" description="Polar residues" evidence="1">
    <location>
        <begin position="216"/>
        <end position="242"/>
    </location>
</feature>
<dbReference type="AlphaFoldDB" id="A0A8B6H3E1"/>